<dbReference type="SUPFAM" id="SSF53448">
    <property type="entry name" value="Nucleotide-diphospho-sugar transferases"/>
    <property type="match status" value="1"/>
</dbReference>
<keyword evidence="3" id="KW-1185">Reference proteome</keyword>
<dbReference type="RefSeq" id="WP_145345515.1">
    <property type="nucleotide sequence ID" value="NZ_CP036261.1"/>
</dbReference>
<protein>
    <submittedName>
        <fullName evidence="2">Putative glycosyltransferase EpsJ</fullName>
        <ecNumber evidence="2">2.4.-.-</ecNumber>
    </submittedName>
</protein>
<dbReference type="InterPro" id="IPR001173">
    <property type="entry name" value="Glyco_trans_2-like"/>
</dbReference>
<dbReference type="Pfam" id="PF00535">
    <property type="entry name" value="Glycos_transf_2"/>
    <property type="match status" value="1"/>
</dbReference>
<dbReference type="AlphaFoldDB" id="A0A517M0F3"/>
<dbReference type="EMBL" id="CP036261">
    <property type="protein sequence ID" value="QDS88346.1"/>
    <property type="molecule type" value="Genomic_DNA"/>
</dbReference>
<dbReference type="PANTHER" id="PTHR43685:SF11">
    <property type="entry name" value="GLYCOSYLTRANSFERASE TAGX-RELATED"/>
    <property type="match status" value="1"/>
</dbReference>
<evidence type="ECO:0000313" key="3">
    <source>
        <dbReference type="Proteomes" id="UP000319557"/>
    </source>
</evidence>
<dbReference type="CDD" id="cd00761">
    <property type="entry name" value="Glyco_tranf_GTA_type"/>
    <property type="match status" value="1"/>
</dbReference>
<keyword evidence="2" id="KW-0808">Transferase</keyword>
<proteinExistence type="predicted"/>
<feature type="domain" description="Glycosyltransferase 2-like" evidence="1">
    <location>
        <begin position="6"/>
        <end position="168"/>
    </location>
</feature>
<evidence type="ECO:0000259" key="1">
    <source>
        <dbReference type="Pfam" id="PF00535"/>
    </source>
</evidence>
<organism evidence="2 3">
    <name type="scientific">Rosistilla ulvae</name>
    <dbReference type="NCBI Taxonomy" id="1930277"/>
    <lineage>
        <taxon>Bacteria</taxon>
        <taxon>Pseudomonadati</taxon>
        <taxon>Planctomycetota</taxon>
        <taxon>Planctomycetia</taxon>
        <taxon>Pirellulales</taxon>
        <taxon>Pirellulaceae</taxon>
        <taxon>Rosistilla</taxon>
    </lineage>
</organism>
<dbReference type="Proteomes" id="UP000319557">
    <property type="component" value="Chromosome"/>
</dbReference>
<gene>
    <name evidence="2" type="primary">epsJ</name>
    <name evidence="2" type="ORF">EC9_25360</name>
</gene>
<dbReference type="Gene3D" id="3.90.550.10">
    <property type="entry name" value="Spore Coat Polysaccharide Biosynthesis Protein SpsA, Chain A"/>
    <property type="match status" value="1"/>
</dbReference>
<keyword evidence="2" id="KW-0328">Glycosyltransferase</keyword>
<reference evidence="2 3" key="1">
    <citation type="submission" date="2019-02" db="EMBL/GenBank/DDBJ databases">
        <title>Deep-cultivation of Planctomycetes and their phenomic and genomic characterization uncovers novel biology.</title>
        <authorList>
            <person name="Wiegand S."/>
            <person name="Jogler M."/>
            <person name="Boedeker C."/>
            <person name="Pinto D."/>
            <person name="Vollmers J."/>
            <person name="Rivas-Marin E."/>
            <person name="Kohn T."/>
            <person name="Peeters S.H."/>
            <person name="Heuer A."/>
            <person name="Rast P."/>
            <person name="Oberbeckmann S."/>
            <person name="Bunk B."/>
            <person name="Jeske O."/>
            <person name="Meyerdierks A."/>
            <person name="Storesund J.E."/>
            <person name="Kallscheuer N."/>
            <person name="Luecker S."/>
            <person name="Lage O.M."/>
            <person name="Pohl T."/>
            <person name="Merkel B.J."/>
            <person name="Hornburger P."/>
            <person name="Mueller R.-W."/>
            <person name="Bruemmer F."/>
            <person name="Labrenz M."/>
            <person name="Spormann A.M."/>
            <person name="Op den Camp H."/>
            <person name="Overmann J."/>
            <person name="Amann R."/>
            <person name="Jetten M.S.M."/>
            <person name="Mascher T."/>
            <person name="Medema M.H."/>
            <person name="Devos D.P."/>
            <person name="Kaster A.-K."/>
            <person name="Ovreas L."/>
            <person name="Rohde M."/>
            <person name="Galperin M.Y."/>
            <person name="Jogler C."/>
        </authorList>
    </citation>
    <scope>NUCLEOTIDE SEQUENCE [LARGE SCALE GENOMIC DNA]</scope>
    <source>
        <strain evidence="2 3">EC9</strain>
    </source>
</reference>
<accession>A0A517M0F3</accession>
<name>A0A517M0F3_9BACT</name>
<evidence type="ECO:0000313" key="2">
    <source>
        <dbReference type="EMBL" id="QDS88346.1"/>
    </source>
</evidence>
<dbReference type="OrthoDB" id="9772170at2"/>
<dbReference type="PANTHER" id="PTHR43685">
    <property type="entry name" value="GLYCOSYLTRANSFERASE"/>
    <property type="match status" value="1"/>
</dbReference>
<dbReference type="EC" id="2.4.-.-" evidence="2"/>
<dbReference type="GO" id="GO:0016757">
    <property type="term" value="F:glycosyltransferase activity"/>
    <property type="evidence" value="ECO:0007669"/>
    <property type="project" value="UniProtKB-KW"/>
</dbReference>
<dbReference type="InterPro" id="IPR029044">
    <property type="entry name" value="Nucleotide-diphossugar_trans"/>
</dbReference>
<dbReference type="InterPro" id="IPR050834">
    <property type="entry name" value="Glycosyltransf_2"/>
</dbReference>
<dbReference type="KEGG" id="ruv:EC9_25360"/>
<sequence>MTPTVSVVVPVYNQQPFVAEAINSLLRQTLSDFEIVALDDGSCDRSGAILDALAAQDHRIRVVHQLNMGRAVTRQRGIDISRGKYIAMMDPDDIAFPWRLERHFRFLEDHPDVVCVGAEHIKICPYGMEIAGSVHLHDHQGIVDRLRTGDGDALTQGASMFHRSAVDSVGGYNLTLKYGEDIEFFLRLSSIGLLANVSWPAIQYRQHPASANQSCTEDELIALQQSLAVLGVEWSPSQLLGPPRTLRERRSMFHLRCARIAMHQGAVHYCGKHLRDAIVGGVWASTTFREALSIAKDCVQVKWRQNSVAKSSSHSLCE</sequence>